<dbReference type="WBParaSite" id="OFLC_0000815501-mRNA-1">
    <property type="protein sequence ID" value="OFLC_0000815501-mRNA-1"/>
    <property type="gene ID" value="OFLC_0000815501"/>
</dbReference>
<gene>
    <name evidence="1" type="ORF">OFLC_LOCUS8153</name>
</gene>
<accession>A0A183HKZ4</accession>
<reference evidence="3" key="1">
    <citation type="submission" date="2016-06" db="UniProtKB">
        <authorList>
            <consortium name="WormBaseParasite"/>
        </authorList>
    </citation>
    <scope>IDENTIFICATION</scope>
</reference>
<evidence type="ECO:0000313" key="1">
    <source>
        <dbReference type="EMBL" id="VDO54272.1"/>
    </source>
</evidence>
<name>A0A183HKZ4_9BILA</name>
<protein>
    <submittedName>
        <fullName evidence="1 3">Uncharacterized protein</fullName>
    </submittedName>
</protein>
<organism evidence="3">
    <name type="scientific">Onchocerca flexuosa</name>
    <dbReference type="NCBI Taxonomy" id="387005"/>
    <lineage>
        <taxon>Eukaryota</taxon>
        <taxon>Metazoa</taxon>
        <taxon>Ecdysozoa</taxon>
        <taxon>Nematoda</taxon>
        <taxon>Chromadorea</taxon>
        <taxon>Rhabditida</taxon>
        <taxon>Spirurina</taxon>
        <taxon>Spiruromorpha</taxon>
        <taxon>Filarioidea</taxon>
        <taxon>Onchocercidae</taxon>
        <taxon>Onchocerca</taxon>
    </lineage>
</organism>
<evidence type="ECO:0000313" key="2">
    <source>
        <dbReference type="Proteomes" id="UP000267606"/>
    </source>
</evidence>
<dbReference type="EMBL" id="UZAJ01008999">
    <property type="protein sequence ID" value="VDO54272.1"/>
    <property type="molecule type" value="Genomic_DNA"/>
</dbReference>
<keyword evidence="2" id="KW-1185">Reference proteome</keyword>
<evidence type="ECO:0000313" key="3">
    <source>
        <dbReference type="WBParaSite" id="OFLC_0000815501-mRNA-1"/>
    </source>
</evidence>
<dbReference type="Proteomes" id="UP000267606">
    <property type="component" value="Unassembled WGS sequence"/>
</dbReference>
<dbReference type="AlphaFoldDB" id="A0A183HKZ4"/>
<sequence length="210" mass="23210">MSAVSLTGTGKYGSMEFRFTAITGRQLVNFASSALSIKAASQHSFIHYTTSERKMARMGTARGTRPAAAAAAAAISIHNSTFESIRYPPHISQLTSQQRHERSERNETHRFSLSLLSSSSLLHPLMARLRRRQGSSGMTIEGAATATAVCVSRCYCGCCCCCCLFRHQIPYKHCSFPSLSPGIIFWLGLFQKFERVKTCISPLVCYVIWP</sequence>
<proteinExistence type="predicted"/>
<reference evidence="1 2" key="2">
    <citation type="submission" date="2018-11" db="EMBL/GenBank/DDBJ databases">
        <authorList>
            <consortium name="Pathogen Informatics"/>
        </authorList>
    </citation>
    <scope>NUCLEOTIDE SEQUENCE [LARGE SCALE GENOMIC DNA]</scope>
</reference>